<dbReference type="CDD" id="cd00400">
    <property type="entry name" value="Voltage_gated_ClC"/>
    <property type="match status" value="1"/>
</dbReference>
<comment type="subcellular location">
    <subcellularLocation>
        <location evidence="1">Membrane</location>
        <topology evidence="1">Multi-pass membrane protein</topology>
    </subcellularLocation>
</comment>
<evidence type="ECO:0000256" key="3">
    <source>
        <dbReference type="ARBA" id="ARBA00022989"/>
    </source>
</evidence>
<sequence>MSTTGPAAPLAGDAASRATAAPVDAAARLRSAAYARLLVLAAIIGAPVSAAAYFFLQLVGMLQSWVYEDLPRAVGFATAPLWWPLPMLGISGVLVGLTIQHLPGRGGHSPVDGFNPGGVPKPVELPGVLLAALASLGLGVVLGPEAPLIALGGGLAVCAVRLSRRDVPERVGAVVASAGSFAAISALLGSPITGAFLLMEASGLGGPTLGLVLLPGLLAAGIGSLIFVGLDQLTGLGPVALAVPGLPPFAHPDIAQFGWALVIGVLAALVGSGIRWLATALRPHVERHTVLLTSVVGLAVAGLAIAYLAVTGHGFADVLFSGQAELGPLLQDGAGYSVGALLMLLVCKGLAYGLSMSSFRGGPVFPALYIGAAGGIVLSHLPGLPMVAGVAMGIGAMCAVMLRLPLTAVMLATLLLFADGLAVMPLVIVAVVVAHVVSAWLAPRQPPSSPPGDAGPRRPLPR</sequence>
<proteinExistence type="predicted"/>
<dbReference type="Proteomes" id="UP001500804">
    <property type="component" value="Unassembled WGS sequence"/>
</dbReference>
<feature type="transmembrane region" description="Helical" evidence="5">
    <location>
        <begin position="81"/>
        <end position="102"/>
    </location>
</feature>
<feature type="transmembrane region" description="Helical" evidence="5">
    <location>
        <begin position="334"/>
        <end position="354"/>
    </location>
</feature>
<dbReference type="InterPro" id="IPR050368">
    <property type="entry name" value="ClC-type_chloride_channel"/>
</dbReference>
<feature type="transmembrane region" description="Helical" evidence="5">
    <location>
        <begin position="209"/>
        <end position="230"/>
    </location>
</feature>
<feature type="transmembrane region" description="Helical" evidence="5">
    <location>
        <begin position="257"/>
        <end position="278"/>
    </location>
</feature>
<dbReference type="Gene3D" id="1.10.3080.10">
    <property type="entry name" value="Clc chloride channel"/>
    <property type="match status" value="1"/>
</dbReference>
<feature type="transmembrane region" description="Helical" evidence="5">
    <location>
        <begin position="414"/>
        <end position="441"/>
    </location>
</feature>
<keyword evidence="3 5" id="KW-1133">Transmembrane helix</keyword>
<reference evidence="7" key="1">
    <citation type="journal article" date="2019" name="Int. J. Syst. Evol. Microbiol.">
        <title>The Global Catalogue of Microorganisms (GCM) 10K type strain sequencing project: providing services to taxonomists for standard genome sequencing and annotation.</title>
        <authorList>
            <consortium name="The Broad Institute Genomics Platform"/>
            <consortium name="The Broad Institute Genome Sequencing Center for Infectious Disease"/>
            <person name="Wu L."/>
            <person name="Ma J."/>
        </authorList>
    </citation>
    <scope>NUCLEOTIDE SEQUENCE [LARGE SCALE GENOMIC DNA]</scope>
    <source>
        <strain evidence="7">JCM 18302</strain>
    </source>
</reference>
<accession>A0ABP9N7S5</accession>
<protein>
    <submittedName>
        <fullName evidence="6">Chloride channel protein</fullName>
    </submittedName>
</protein>
<feature type="transmembrane region" description="Helical" evidence="5">
    <location>
        <begin position="361"/>
        <end position="378"/>
    </location>
</feature>
<dbReference type="PANTHER" id="PTHR43427">
    <property type="entry name" value="CHLORIDE CHANNEL PROTEIN CLC-E"/>
    <property type="match status" value="1"/>
</dbReference>
<dbReference type="InterPro" id="IPR014743">
    <property type="entry name" value="Cl-channel_core"/>
</dbReference>
<evidence type="ECO:0000256" key="2">
    <source>
        <dbReference type="ARBA" id="ARBA00022692"/>
    </source>
</evidence>
<dbReference type="Pfam" id="PF00654">
    <property type="entry name" value="Voltage_CLC"/>
    <property type="match status" value="1"/>
</dbReference>
<organism evidence="6 7">
    <name type="scientific">Pseudonocardia adelaidensis</name>
    <dbReference type="NCBI Taxonomy" id="648754"/>
    <lineage>
        <taxon>Bacteria</taxon>
        <taxon>Bacillati</taxon>
        <taxon>Actinomycetota</taxon>
        <taxon>Actinomycetes</taxon>
        <taxon>Pseudonocardiales</taxon>
        <taxon>Pseudonocardiaceae</taxon>
        <taxon>Pseudonocardia</taxon>
    </lineage>
</organism>
<dbReference type="SUPFAM" id="SSF81340">
    <property type="entry name" value="Clc chloride channel"/>
    <property type="match status" value="1"/>
</dbReference>
<dbReference type="EMBL" id="BAABJO010000001">
    <property type="protein sequence ID" value="GAA5110141.1"/>
    <property type="molecule type" value="Genomic_DNA"/>
</dbReference>
<evidence type="ECO:0000256" key="4">
    <source>
        <dbReference type="ARBA" id="ARBA00023136"/>
    </source>
</evidence>
<evidence type="ECO:0000256" key="1">
    <source>
        <dbReference type="ARBA" id="ARBA00004141"/>
    </source>
</evidence>
<evidence type="ECO:0000313" key="7">
    <source>
        <dbReference type="Proteomes" id="UP001500804"/>
    </source>
</evidence>
<dbReference type="PRINTS" id="PR00762">
    <property type="entry name" value="CLCHANNEL"/>
</dbReference>
<keyword evidence="4 5" id="KW-0472">Membrane</keyword>
<name>A0ABP9N7S5_9PSEU</name>
<keyword evidence="7" id="KW-1185">Reference proteome</keyword>
<evidence type="ECO:0000313" key="6">
    <source>
        <dbReference type="EMBL" id="GAA5110141.1"/>
    </source>
</evidence>
<feature type="transmembrane region" description="Helical" evidence="5">
    <location>
        <begin position="171"/>
        <end position="197"/>
    </location>
</feature>
<dbReference type="RefSeq" id="WP_345602515.1">
    <property type="nucleotide sequence ID" value="NZ_BAABJO010000001.1"/>
</dbReference>
<gene>
    <name evidence="6" type="ORF">GCM10023320_01590</name>
</gene>
<feature type="transmembrane region" description="Helical" evidence="5">
    <location>
        <begin position="37"/>
        <end position="61"/>
    </location>
</feature>
<keyword evidence="2 5" id="KW-0812">Transmembrane</keyword>
<comment type="caution">
    <text evidence="6">The sequence shown here is derived from an EMBL/GenBank/DDBJ whole genome shotgun (WGS) entry which is preliminary data.</text>
</comment>
<dbReference type="InterPro" id="IPR001807">
    <property type="entry name" value="ClC"/>
</dbReference>
<feature type="transmembrane region" description="Helical" evidence="5">
    <location>
        <begin position="290"/>
        <end position="310"/>
    </location>
</feature>
<evidence type="ECO:0000256" key="5">
    <source>
        <dbReference type="SAM" id="Phobius"/>
    </source>
</evidence>